<keyword evidence="8" id="KW-1185">Reference proteome</keyword>
<dbReference type="InterPro" id="IPR050815">
    <property type="entry name" value="TF_fung"/>
</dbReference>
<comment type="caution">
    <text evidence="7">The sequence shown here is derived from an EMBL/GenBank/DDBJ whole genome shotgun (WGS) entry which is preliminary data.</text>
</comment>
<dbReference type="PANTHER" id="PTHR47338:SF29">
    <property type="entry name" value="ZN(2)-C6 FUNGAL-TYPE DOMAIN-CONTAINING PROTEIN"/>
    <property type="match status" value="1"/>
</dbReference>
<evidence type="ECO:0000313" key="8">
    <source>
        <dbReference type="Proteomes" id="UP001383192"/>
    </source>
</evidence>
<accession>A0AAW0CS84</accession>
<dbReference type="SUPFAM" id="SSF57701">
    <property type="entry name" value="Zn2/Cys6 DNA-binding domain"/>
    <property type="match status" value="1"/>
</dbReference>
<dbReference type="Proteomes" id="UP001383192">
    <property type="component" value="Unassembled WGS sequence"/>
</dbReference>
<reference evidence="7 8" key="1">
    <citation type="submission" date="2024-01" db="EMBL/GenBank/DDBJ databases">
        <title>A draft genome for a cacao thread blight-causing isolate of Paramarasmius palmivorus.</title>
        <authorList>
            <person name="Baruah I.K."/>
            <person name="Bukari Y."/>
            <person name="Amoako-Attah I."/>
            <person name="Meinhardt L.W."/>
            <person name="Bailey B.A."/>
            <person name="Cohen S.P."/>
        </authorList>
    </citation>
    <scope>NUCLEOTIDE SEQUENCE [LARGE SCALE GENOMIC DNA]</scope>
    <source>
        <strain evidence="7 8">GH-12</strain>
    </source>
</reference>
<dbReference type="EMBL" id="JAYKXP010000031">
    <property type="protein sequence ID" value="KAK7041853.1"/>
    <property type="molecule type" value="Genomic_DNA"/>
</dbReference>
<dbReference type="AlphaFoldDB" id="A0AAW0CS84"/>
<dbReference type="InterPro" id="IPR001138">
    <property type="entry name" value="Zn2Cys6_DnaBD"/>
</dbReference>
<dbReference type="CDD" id="cd12148">
    <property type="entry name" value="fungal_TF_MHR"/>
    <property type="match status" value="1"/>
</dbReference>
<dbReference type="InterPro" id="IPR036864">
    <property type="entry name" value="Zn2-C6_fun-type_DNA-bd_sf"/>
</dbReference>
<keyword evidence="3" id="KW-0805">Transcription regulation</keyword>
<evidence type="ECO:0000313" key="7">
    <source>
        <dbReference type="EMBL" id="KAK7041853.1"/>
    </source>
</evidence>
<evidence type="ECO:0000256" key="2">
    <source>
        <dbReference type="ARBA" id="ARBA00022723"/>
    </source>
</evidence>
<dbReference type="PROSITE" id="PS50048">
    <property type="entry name" value="ZN2_CY6_FUNGAL_2"/>
    <property type="match status" value="1"/>
</dbReference>
<dbReference type="CDD" id="cd00067">
    <property type="entry name" value="GAL4"/>
    <property type="match status" value="1"/>
</dbReference>
<keyword evidence="4" id="KW-0804">Transcription</keyword>
<gene>
    <name evidence="7" type="ORF">VNI00_008810</name>
</gene>
<organism evidence="7 8">
    <name type="scientific">Paramarasmius palmivorus</name>
    <dbReference type="NCBI Taxonomy" id="297713"/>
    <lineage>
        <taxon>Eukaryota</taxon>
        <taxon>Fungi</taxon>
        <taxon>Dikarya</taxon>
        <taxon>Basidiomycota</taxon>
        <taxon>Agaricomycotina</taxon>
        <taxon>Agaricomycetes</taxon>
        <taxon>Agaricomycetidae</taxon>
        <taxon>Agaricales</taxon>
        <taxon>Marasmiineae</taxon>
        <taxon>Marasmiaceae</taxon>
        <taxon>Paramarasmius</taxon>
    </lineage>
</organism>
<proteinExistence type="predicted"/>
<dbReference type="GO" id="GO:0000981">
    <property type="term" value="F:DNA-binding transcription factor activity, RNA polymerase II-specific"/>
    <property type="evidence" value="ECO:0007669"/>
    <property type="project" value="InterPro"/>
</dbReference>
<dbReference type="PANTHER" id="PTHR47338">
    <property type="entry name" value="ZN(II)2CYS6 TRANSCRIPTION FACTOR (EUROFUNG)-RELATED"/>
    <property type="match status" value="1"/>
</dbReference>
<dbReference type="SMART" id="SM00066">
    <property type="entry name" value="GAL4"/>
    <property type="match status" value="1"/>
</dbReference>
<evidence type="ECO:0000259" key="6">
    <source>
        <dbReference type="PROSITE" id="PS50048"/>
    </source>
</evidence>
<protein>
    <recommendedName>
        <fullName evidence="6">Zn(2)-C6 fungal-type domain-containing protein</fullName>
    </recommendedName>
</protein>
<feature type="domain" description="Zn(2)-C6 fungal-type" evidence="6">
    <location>
        <begin position="20"/>
        <end position="53"/>
    </location>
</feature>
<evidence type="ECO:0000256" key="4">
    <source>
        <dbReference type="ARBA" id="ARBA00023163"/>
    </source>
</evidence>
<dbReference type="Gene3D" id="4.10.240.10">
    <property type="entry name" value="Zn(2)-C6 fungal-type DNA-binding domain"/>
    <property type="match status" value="1"/>
</dbReference>
<comment type="subcellular location">
    <subcellularLocation>
        <location evidence="1">Nucleus</location>
    </subcellularLocation>
</comment>
<evidence type="ECO:0000256" key="3">
    <source>
        <dbReference type="ARBA" id="ARBA00023015"/>
    </source>
</evidence>
<sequence>MSSRINRLARPGSTIYKGGACTNCRIRKIKCDGARPSCNACLRSSEQFQDCEYTNGGSTPSQMLEEQIAVLEARLQQLQQQGPAGGQSSVPTEASGGVALHNPYQAQPINTVSSSSSETPFQDQIPAALRNQLFRIFISHAPHIGFFLNIDRFANSALNVPATERGINALLNTAYLWAVCLSSPTQNPDLKQYEAPFLKRALEAITQGLSGTMSPGMEVSRATNVLCMIQASCLIARYFFHNVKILEGKYHMTTAMSLAISAGLHAIRSSELSSNTILPQPVDVIEEGERINAFWAVLTLNYCWTAIDGSPSNVMLSAREGLRIDTPWPEDMEAYSSAGVQTIGSHTILRFLTDTSGTYDAASPTSWPTLNAKAAILFEQATQVGSKHWDNMISRSPNTARSSMEFSTLDSILVRFIQSTTNVGNHVPKKLLVTQCLAHAAYIRLHHPFVDQQVQSRQKVVDSATAAVRIMQKISDIEDTEMLDPIAGPIWMVVFQALVDELKKLKTSPSWMGVTETEGLLRDAVQAMNKPAGASGCGMMSELLPGLYFVQGANGMSSGVQASRAGQVLAGLQG</sequence>
<dbReference type="Pfam" id="PF00172">
    <property type="entry name" value="Zn_clus"/>
    <property type="match status" value="1"/>
</dbReference>
<dbReference type="GO" id="GO:0005634">
    <property type="term" value="C:nucleus"/>
    <property type="evidence" value="ECO:0007669"/>
    <property type="project" value="UniProtKB-SubCell"/>
</dbReference>
<dbReference type="GO" id="GO:0008270">
    <property type="term" value="F:zinc ion binding"/>
    <property type="evidence" value="ECO:0007669"/>
    <property type="project" value="InterPro"/>
</dbReference>
<evidence type="ECO:0000256" key="1">
    <source>
        <dbReference type="ARBA" id="ARBA00004123"/>
    </source>
</evidence>
<name>A0AAW0CS84_9AGAR</name>
<evidence type="ECO:0000256" key="5">
    <source>
        <dbReference type="ARBA" id="ARBA00023242"/>
    </source>
</evidence>
<keyword evidence="2" id="KW-0479">Metal-binding</keyword>
<keyword evidence="5" id="KW-0539">Nucleus</keyword>